<evidence type="ECO:0000313" key="2">
    <source>
        <dbReference type="EMBL" id="KAJ8887694.1"/>
    </source>
</evidence>
<evidence type="ECO:0000313" key="3">
    <source>
        <dbReference type="Proteomes" id="UP001159363"/>
    </source>
</evidence>
<organism evidence="2 3">
    <name type="scientific">Dryococelus australis</name>
    <dbReference type="NCBI Taxonomy" id="614101"/>
    <lineage>
        <taxon>Eukaryota</taxon>
        <taxon>Metazoa</taxon>
        <taxon>Ecdysozoa</taxon>
        <taxon>Arthropoda</taxon>
        <taxon>Hexapoda</taxon>
        <taxon>Insecta</taxon>
        <taxon>Pterygota</taxon>
        <taxon>Neoptera</taxon>
        <taxon>Polyneoptera</taxon>
        <taxon>Phasmatodea</taxon>
        <taxon>Verophasmatodea</taxon>
        <taxon>Anareolatae</taxon>
        <taxon>Phasmatidae</taxon>
        <taxon>Eurycanthinae</taxon>
        <taxon>Dryococelus</taxon>
    </lineage>
</organism>
<evidence type="ECO:0000256" key="1">
    <source>
        <dbReference type="SAM" id="MobiDB-lite"/>
    </source>
</evidence>
<feature type="region of interest" description="Disordered" evidence="1">
    <location>
        <begin position="290"/>
        <end position="344"/>
    </location>
</feature>
<reference evidence="2 3" key="1">
    <citation type="submission" date="2023-02" db="EMBL/GenBank/DDBJ databases">
        <title>LHISI_Scaffold_Assembly.</title>
        <authorList>
            <person name="Stuart O.P."/>
            <person name="Cleave R."/>
            <person name="Magrath M.J.L."/>
            <person name="Mikheyev A.S."/>
        </authorList>
    </citation>
    <scope>NUCLEOTIDE SEQUENCE [LARGE SCALE GENOMIC DNA]</scope>
    <source>
        <strain evidence="2">Daus_M_001</strain>
        <tissue evidence="2">Leg muscle</tissue>
    </source>
</reference>
<gene>
    <name evidence="2" type="ORF">PR048_013912</name>
</gene>
<feature type="compositionally biased region" description="Basic and acidic residues" evidence="1">
    <location>
        <begin position="316"/>
        <end position="327"/>
    </location>
</feature>
<protein>
    <submittedName>
        <fullName evidence="2">Uncharacterized protein</fullName>
    </submittedName>
</protein>
<name>A0ABQ9HUF5_9NEOP</name>
<dbReference type="EMBL" id="JARBHB010000004">
    <property type="protein sequence ID" value="KAJ8887694.1"/>
    <property type="molecule type" value="Genomic_DNA"/>
</dbReference>
<accession>A0ABQ9HUF5</accession>
<dbReference type="Proteomes" id="UP001159363">
    <property type="component" value="Chromosome X"/>
</dbReference>
<keyword evidence="3" id="KW-1185">Reference proteome</keyword>
<sequence>MRWDCMDILLASHQGEPGSIPGRVTPPFSQVGIVPYDAAGRRVFSGSTVSSALSFRRCFILTSFHAHRLSRPLMLRAPQISQLNSTQSTVNYFLGASRFSRSFIPVLLNTHLIHPQRPSDFVFKSRPNLFTHSLTHSTSRIVASTLGTRVRRVYHGNRRGRRPKDTRKFRRMFAAVARALTAPPSSGSHEMFSFSRTPLCSICTALVPCRINAQRIAMKLCAEVDIVIIYTMRTNRLRLFQRRRLREKIQIDITVCEVCRCKFASSPKAAYYGSFVPEAVLRVRGSQVSERYGRHSTRTPGTTSPLRERHRTGSQRFRDSRESRNEAVTRPIRRREGDGRGLIGTSPALSWSDFGKPAEKSKSVWPACESSKGIFHCASSISIKNDLFLFVSLSRIAASRYKCPAVQARKTICQTILVRGAEDGMLRELCPFARVSVPHLFVPKTKSTVGTSSLTGTMCVMRRAEGEIRHALVICFLPFLPLSFVEHAPCLGQLHKRIFSRAVITLTPCAWPLIQHICKVGNDLRYDKIDVKHVYTEVEFAIGSQFIRHALDDSEPIAYLQGNKSVHRVRKDPGSIPDTVHPEFGFLMFCRQRLMRLLADSFPDPACLSHWLRVR</sequence>
<proteinExistence type="predicted"/>
<comment type="caution">
    <text evidence="2">The sequence shown here is derived from an EMBL/GenBank/DDBJ whole genome shotgun (WGS) entry which is preliminary data.</text>
</comment>